<organism evidence="2 3">
    <name type="scientific">Desulfofundulus luciae</name>
    <dbReference type="NCBI Taxonomy" id="74702"/>
    <lineage>
        <taxon>Bacteria</taxon>
        <taxon>Bacillati</taxon>
        <taxon>Bacillota</taxon>
        <taxon>Clostridia</taxon>
        <taxon>Eubacteriales</taxon>
        <taxon>Peptococcaceae</taxon>
        <taxon>Desulfofundulus</taxon>
    </lineage>
</organism>
<dbReference type="Gene3D" id="2.10.230.10">
    <property type="entry name" value="Heat shock protein DnaJ, cysteine-rich domain"/>
    <property type="match status" value="1"/>
</dbReference>
<comment type="caution">
    <text evidence="2">The sequence shown here is derived from an EMBL/GenBank/DDBJ whole genome shotgun (WGS) entry which is preliminary data.</text>
</comment>
<gene>
    <name evidence="2" type="ORF">J2Z49_002886</name>
</gene>
<evidence type="ECO:0000256" key="1">
    <source>
        <dbReference type="SAM" id="MobiDB-lite"/>
    </source>
</evidence>
<protein>
    <submittedName>
        <fullName evidence="2">DnaJ-class molecular chaperone</fullName>
    </submittedName>
</protein>
<evidence type="ECO:0000313" key="3">
    <source>
        <dbReference type="Proteomes" id="UP001225644"/>
    </source>
</evidence>
<evidence type="ECO:0000313" key="2">
    <source>
        <dbReference type="EMBL" id="MDQ0287755.1"/>
    </source>
</evidence>
<sequence length="75" mass="7995">MSVETCPTCGGTGQEKFGSGSELTWERQCLTCGGVGKVYPTECPKCGRVIGTDMVAIHRMPAPLYPWCGEILGGR</sequence>
<dbReference type="EMBL" id="JAUSUX010000039">
    <property type="protein sequence ID" value="MDQ0287755.1"/>
    <property type="molecule type" value="Genomic_DNA"/>
</dbReference>
<reference evidence="2 3" key="1">
    <citation type="submission" date="2023-07" db="EMBL/GenBank/DDBJ databases">
        <title>Genomic Encyclopedia of Type Strains, Phase IV (KMG-IV): sequencing the most valuable type-strain genomes for metagenomic binning, comparative biology and taxonomic classification.</title>
        <authorList>
            <person name="Goeker M."/>
        </authorList>
    </citation>
    <scope>NUCLEOTIDE SEQUENCE [LARGE SCALE GENOMIC DNA]</scope>
    <source>
        <strain evidence="2 3">DSM 12396</strain>
    </source>
</reference>
<feature type="region of interest" description="Disordered" evidence="1">
    <location>
        <begin position="1"/>
        <end position="20"/>
    </location>
</feature>
<dbReference type="Proteomes" id="UP001225644">
    <property type="component" value="Unassembled WGS sequence"/>
</dbReference>
<dbReference type="SUPFAM" id="SSF57938">
    <property type="entry name" value="DnaJ/Hsp40 cysteine-rich domain"/>
    <property type="match status" value="1"/>
</dbReference>
<name>A0ABU0B671_9FIRM</name>
<keyword evidence="3" id="KW-1185">Reference proteome</keyword>
<proteinExistence type="predicted"/>
<dbReference type="RefSeq" id="WP_307403727.1">
    <property type="nucleotide sequence ID" value="NZ_JAUSUX010000039.1"/>
</dbReference>
<accession>A0ABU0B671</accession>
<dbReference type="InterPro" id="IPR036410">
    <property type="entry name" value="HSP_DnaJ_Cys-rich_dom_sf"/>
</dbReference>